<reference evidence="2" key="1">
    <citation type="submission" date="2022-11" db="UniProtKB">
        <authorList>
            <consortium name="WormBaseParasite"/>
        </authorList>
    </citation>
    <scope>IDENTIFICATION</scope>
</reference>
<protein>
    <submittedName>
        <fullName evidence="2">HAT C-terminal dimerisation domain-containing protein</fullName>
    </submittedName>
</protein>
<organism evidence="1 2">
    <name type="scientific">Romanomermis culicivorax</name>
    <name type="common">Nematode worm</name>
    <dbReference type="NCBI Taxonomy" id="13658"/>
    <lineage>
        <taxon>Eukaryota</taxon>
        <taxon>Metazoa</taxon>
        <taxon>Ecdysozoa</taxon>
        <taxon>Nematoda</taxon>
        <taxon>Enoplea</taxon>
        <taxon>Dorylaimia</taxon>
        <taxon>Mermithida</taxon>
        <taxon>Mermithoidea</taxon>
        <taxon>Mermithidae</taxon>
        <taxon>Romanomermis</taxon>
    </lineage>
</organism>
<dbReference type="AlphaFoldDB" id="A0A915HH19"/>
<evidence type="ECO:0000313" key="2">
    <source>
        <dbReference type="WBParaSite" id="nRc.2.0.1.t00908-RA"/>
    </source>
</evidence>
<dbReference type="OMA" id="CDYSELM"/>
<accession>A0A915HH19</accession>
<proteinExistence type="predicted"/>
<keyword evidence="1" id="KW-1185">Reference proteome</keyword>
<dbReference type="WBParaSite" id="nRc.2.0.1.t00908-RA">
    <property type="protein sequence ID" value="nRc.2.0.1.t00908-RA"/>
    <property type="gene ID" value="nRc.2.0.1.g00908"/>
</dbReference>
<name>A0A915HH19_ROMCU</name>
<dbReference type="Proteomes" id="UP000887565">
    <property type="component" value="Unplaced"/>
</dbReference>
<evidence type="ECO:0000313" key="1">
    <source>
        <dbReference type="Proteomes" id="UP000887565"/>
    </source>
</evidence>
<sequence>MTNNRLLELKLTDPKCKEFRSVLNMDIADLKMFDEKIHRLDEYFYKLIGSDCDYSELMTCFKILLTISVGNAAVERGFSVNENILVENLQEKSLIAQRVVFDAIKSSGSVLDVEVTKDMIKNVVSARGRYREALEERAKDDNEEVASATAKKRSAEEILPLKQYRVHDSMDNKLQTSVIWHKPHSWPNGIIPIHPGINFDYYSPVSH</sequence>